<evidence type="ECO:0000256" key="7">
    <source>
        <dbReference type="ARBA" id="ARBA00022692"/>
    </source>
</evidence>
<evidence type="ECO:0000256" key="5">
    <source>
        <dbReference type="ARBA" id="ARBA00022448"/>
    </source>
</evidence>
<comment type="similarity">
    <text evidence="3">Belongs to the nicotinamide ribonucleoside (NR) uptake permease (TC 4.B.1) family.</text>
</comment>
<dbReference type="PANTHER" id="PTHR36122">
    <property type="entry name" value="NICOTINAMIDE RIBOSIDE TRANSPORTER PNUC"/>
    <property type="match status" value="1"/>
</dbReference>
<evidence type="ECO:0000256" key="4">
    <source>
        <dbReference type="ARBA" id="ARBA00017522"/>
    </source>
</evidence>
<evidence type="ECO:0000256" key="1">
    <source>
        <dbReference type="ARBA" id="ARBA00002672"/>
    </source>
</evidence>
<keyword evidence="12" id="KW-1185">Reference proteome</keyword>
<dbReference type="Proteomes" id="UP000245535">
    <property type="component" value="Unassembled WGS sequence"/>
</dbReference>
<comment type="caution">
    <text evidence="11">The sequence shown here is derived from an EMBL/GenBank/DDBJ whole genome shotgun (WGS) entry which is preliminary data.</text>
</comment>
<evidence type="ECO:0000256" key="8">
    <source>
        <dbReference type="ARBA" id="ARBA00022989"/>
    </source>
</evidence>
<evidence type="ECO:0000256" key="9">
    <source>
        <dbReference type="ARBA" id="ARBA00023136"/>
    </source>
</evidence>
<evidence type="ECO:0000313" key="11">
    <source>
        <dbReference type="EMBL" id="PWJ44430.1"/>
    </source>
</evidence>
<keyword evidence="7 10" id="KW-0812">Transmembrane</keyword>
<evidence type="ECO:0000313" key="12">
    <source>
        <dbReference type="Proteomes" id="UP000245535"/>
    </source>
</evidence>
<keyword evidence="6" id="KW-1003">Cell membrane</keyword>
<evidence type="ECO:0000256" key="2">
    <source>
        <dbReference type="ARBA" id="ARBA00004651"/>
    </source>
</evidence>
<accession>A0A315ZH22</accession>
<feature type="transmembrane region" description="Helical" evidence="10">
    <location>
        <begin position="64"/>
        <end position="83"/>
    </location>
</feature>
<proteinExistence type="inferred from homology"/>
<name>A0A315ZH22_SEDFL</name>
<feature type="transmembrane region" description="Helical" evidence="10">
    <location>
        <begin position="16"/>
        <end position="34"/>
    </location>
</feature>
<evidence type="ECO:0000256" key="6">
    <source>
        <dbReference type="ARBA" id="ARBA00022475"/>
    </source>
</evidence>
<evidence type="ECO:0000256" key="3">
    <source>
        <dbReference type="ARBA" id="ARBA00006669"/>
    </source>
</evidence>
<dbReference type="GO" id="GO:0005886">
    <property type="term" value="C:plasma membrane"/>
    <property type="evidence" value="ECO:0007669"/>
    <property type="project" value="UniProtKB-SubCell"/>
</dbReference>
<feature type="transmembrane region" description="Helical" evidence="10">
    <location>
        <begin position="41"/>
        <end position="58"/>
    </location>
</feature>
<organism evidence="11 12">
    <name type="scientific">Sediminitomix flava</name>
    <dbReference type="NCBI Taxonomy" id="379075"/>
    <lineage>
        <taxon>Bacteria</taxon>
        <taxon>Pseudomonadati</taxon>
        <taxon>Bacteroidota</taxon>
        <taxon>Cytophagia</taxon>
        <taxon>Cytophagales</taxon>
        <taxon>Flammeovirgaceae</taxon>
        <taxon>Sediminitomix</taxon>
    </lineage>
</organism>
<dbReference type="RefSeq" id="WP_109615922.1">
    <property type="nucleotide sequence ID" value="NZ_QGDO01000001.1"/>
</dbReference>
<feature type="transmembrane region" description="Helical" evidence="10">
    <location>
        <begin position="178"/>
        <end position="195"/>
    </location>
</feature>
<dbReference type="Pfam" id="PF04973">
    <property type="entry name" value="NMN_transporter"/>
    <property type="match status" value="1"/>
</dbReference>
<dbReference type="EMBL" id="QGDO01000001">
    <property type="protein sequence ID" value="PWJ44430.1"/>
    <property type="molecule type" value="Genomic_DNA"/>
</dbReference>
<gene>
    <name evidence="11" type="ORF">BC781_101790</name>
</gene>
<dbReference type="GO" id="GO:0034257">
    <property type="term" value="F:nicotinamide riboside transmembrane transporter activity"/>
    <property type="evidence" value="ECO:0007669"/>
    <property type="project" value="InterPro"/>
</dbReference>
<dbReference type="AlphaFoldDB" id="A0A315ZH22"/>
<keyword evidence="8 10" id="KW-1133">Transmembrane helix</keyword>
<keyword evidence="5" id="KW-0813">Transport</keyword>
<dbReference type="InterPro" id="IPR006419">
    <property type="entry name" value="NMN_transpt_PnuC"/>
</dbReference>
<reference evidence="11 12" key="1">
    <citation type="submission" date="2018-03" db="EMBL/GenBank/DDBJ databases">
        <title>Genomic Encyclopedia of Archaeal and Bacterial Type Strains, Phase II (KMG-II): from individual species to whole genera.</title>
        <authorList>
            <person name="Goeker M."/>
        </authorList>
    </citation>
    <scope>NUCLEOTIDE SEQUENCE [LARGE SCALE GENOMIC DNA]</scope>
    <source>
        <strain evidence="11 12">DSM 28229</strain>
    </source>
</reference>
<comment type="function">
    <text evidence="1">Required for nicotinamide riboside transport across the inner membrane.</text>
</comment>
<protein>
    <recommendedName>
        <fullName evidence="4">Nicotinamide riboside transporter PnuC</fullName>
    </recommendedName>
</protein>
<keyword evidence="9 10" id="KW-0472">Membrane</keyword>
<feature type="transmembrane region" description="Helical" evidence="10">
    <location>
        <begin position="104"/>
        <end position="124"/>
    </location>
</feature>
<sequence length="208" mass="24531">MDWVEFWESVWSTAKALQWFEVVAFATGLMSVWYERKNHIAVYPLGLISVGIFVYMGYTSALYAEMGINAYYVMMSVYGWYMWTRRDSNHAVLPITFNDFKENLISISFALLSFIALGFFLDHFTDTNVPWWDASSTAPAFVAMWLVAKRKVENWHFWILANLLAIPLYFYKGWYLSSLLYFFYLLLAIWGYFSWKKKAQEACQKLTV</sequence>
<dbReference type="NCBIfam" id="TIGR01528">
    <property type="entry name" value="NMN_trans_PnuC"/>
    <property type="match status" value="1"/>
</dbReference>
<comment type="subcellular location">
    <subcellularLocation>
        <location evidence="2">Cell membrane</location>
        <topology evidence="2">Multi-pass membrane protein</topology>
    </subcellularLocation>
</comment>
<evidence type="ECO:0000256" key="10">
    <source>
        <dbReference type="SAM" id="Phobius"/>
    </source>
</evidence>
<dbReference type="OrthoDB" id="9791248at2"/>
<dbReference type="PANTHER" id="PTHR36122:SF2">
    <property type="entry name" value="NICOTINAMIDE RIBOSIDE TRANSPORTER PNUC"/>
    <property type="match status" value="1"/>
</dbReference>